<feature type="region of interest" description="Disordered" evidence="1">
    <location>
        <begin position="50"/>
        <end position="83"/>
    </location>
</feature>
<dbReference type="EMBL" id="FZTC01000018">
    <property type="protein sequence ID" value="SNU35270.1"/>
    <property type="molecule type" value="Genomic_DNA"/>
</dbReference>
<sequence>MMSSGPYRQMTPFWLCRSIRTLEAFFWRDNYFNSQRPEALLSYQFSPEQVQRSHGTGREEEWNDSSTGVEGESGIEGHYSTSGNSACCVVRRTGHSLRHRYK</sequence>
<proteinExistence type="predicted"/>
<name>A0A285B2W8_9ENTR</name>
<protein>
    <submittedName>
        <fullName evidence="2">Uncharacterized protein</fullName>
    </submittedName>
</protein>
<dbReference type="AlphaFoldDB" id="A0A285B2W8"/>
<accession>A0A285B2W8</accession>
<dbReference type="Proteomes" id="UP000220639">
    <property type="component" value="Unassembled WGS sequence"/>
</dbReference>
<gene>
    <name evidence="2" type="ORF">KOSB73_250030</name>
</gene>
<evidence type="ECO:0000313" key="2">
    <source>
        <dbReference type="EMBL" id="SNU35270.1"/>
    </source>
</evidence>
<evidence type="ECO:0000313" key="3">
    <source>
        <dbReference type="Proteomes" id="UP000220639"/>
    </source>
</evidence>
<reference evidence="3" key="1">
    <citation type="submission" date="2017-08" db="EMBL/GenBank/DDBJ databases">
        <authorList>
            <person name="Brisse S."/>
        </authorList>
    </citation>
    <scope>NUCLEOTIDE SEQUENCE [LARGE SCALE GENOMIC DNA]</scope>
    <source>
        <strain evidence="3">06D021</strain>
    </source>
</reference>
<evidence type="ECO:0000256" key="1">
    <source>
        <dbReference type="SAM" id="MobiDB-lite"/>
    </source>
</evidence>
<organism evidence="2 3">
    <name type="scientific">Klebsiella grimontii</name>
    <dbReference type="NCBI Taxonomy" id="2058152"/>
    <lineage>
        <taxon>Bacteria</taxon>
        <taxon>Pseudomonadati</taxon>
        <taxon>Pseudomonadota</taxon>
        <taxon>Gammaproteobacteria</taxon>
        <taxon>Enterobacterales</taxon>
        <taxon>Enterobacteriaceae</taxon>
        <taxon>Klebsiella/Raoultella group</taxon>
        <taxon>Klebsiella</taxon>
    </lineage>
</organism>